<name>A0A3B1BVC2_9ZZZZ</name>
<accession>A0A3B1BVC2</accession>
<dbReference type="GO" id="GO:0020037">
    <property type="term" value="F:heme binding"/>
    <property type="evidence" value="ECO:0007669"/>
    <property type="project" value="InterPro"/>
</dbReference>
<sequence>MKYFLCLLLSLTVTSSYADNEDWRKTADHDEKLKQVIKVIPSTSDLMFQMGHRYQNLYWAGKQGKWEFAEYQIEEMESLIEKLMITRPRRHETASNFLGYAFKGYEDAIEHKNWPRFQKAFDKMRQACERCHKQNNHGFIKLQKIPAKGHSPALD</sequence>
<dbReference type="SUPFAM" id="SSF47175">
    <property type="entry name" value="Cytochromes"/>
    <property type="match status" value="1"/>
</dbReference>
<gene>
    <name evidence="1" type="ORF">MNBD_GAMMA25-76</name>
</gene>
<dbReference type="InterPro" id="IPR010980">
    <property type="entry name" value="Cyt_c/b562"/>
</dbReference>
<dbReference type="AlphaFoldDB" id="A0A3B1BVC2"/>
<dbReference type="GO" id="GO:0009055">
    <property type="term" value="F:electron transfer activity"/>
    <property type="evidence" value="ECO:0007669"/>
    <property type="project" value="InterPro"/>
</dbReference>
<evidence type="ECO:0008006" key="2">
    <source>
        <dbReference type="Google" id="ProtNLM"/>
    </source>
</evidence>
<organism evidence="1">
    <name type="scientific">hydrothermal vent metagenome</name>
    <dbReference type="NCBI Taxonomy" id="652676"/>
    <lineage>
        <taxon>unclassified sequences</taxon>
        <taxon>metagenomes</taxon>
        <taxon>ecological metagenomes</taxon>
    </lineage>
</organism>
<reference evidence="1" key="1">
    <citation type="submission" date="2018-06" db="EMBL/GenBank/DDBJ databases">
        <authorList>
            <person name="Zhirakovskaya E."/>
        </authorList>
    </citation>
    <scope>NUCLEOTIDE SEQUENCE</scope>
</reference>
<protein>
    <recommendedName>
        <fullName evidence="2">Cytochrome c</fullName>
    </recommendedName>
</protein>
<evidence type="ECO:0000313" key="1">
    <source>
        <dbReference type="EMBL" id="VAX10305.1"/>
    </source>
</evidence>
<dbReference type="GO" id="GO:0005506">
    <property type="term" value="F:iron ion binding"/>
    <property type="evidence" value="ECO:0007669"/>
    <property type="project" value="InterPro"/>
</dbReference>
<dbReference type="EMBL" id="UOFY01000047">
    <property type="protein sequence ID" value="VAX10305.1"/>
    <property type="molecule type" value="Genomic_DNA"/>
</dbReference>
<proteinExistence type="predicted"/>
<dbReference type="GO" id="GO:0022900">
    <property type="term" value="P:electron transport chain"/>
    <property type="evidence" value="ECO:0007669"/>
    <property type="project" value="InterPro"/>
</dbReference>